<evidence type="ECO:0000256" key="2">
    <source>
        <dbReference type="ARBA" id="ARBA00005695"/>
    </source>
</evidence>
<accession>A0A4P6JKL2</accession>
<dbReference type="KEGG" id="kbs:EPA93_05585"/>
<feature type="signal peptide" evidence="5">
    <location>
        <begin position="1"/>
        <end position="24"/>
    </location>
</feature>
<name>A0A4P6JKL2_KTERU</name>
<dbReference type="AlphaFoldDB" id="A0A4P6JKL2"/>
<evidence type="ECO:0000256" key="5">
    <source>
        <dbReference type="SAM" id="SignalP"/>
    </source>
</evidence>
<dbReference type="EMBL" id="CP035758">
    <property type="protein sequence ID" value="QBD75502.1"/>
    <property type="molecule type" value="Genomic_DNA"/>
</dbReference>
<dbReference type="InterPro" id="IPR039424">
    <property type="entry name" value="SBP_5"/>
</dbReference>
<dbReference type="GO" id="GO:0030313">
    <property type="term" value="C:cell envelope"/>
    <property type="evidence" value="ECO:0007669"/>
    <property type="project" value="UniProtKB-SubCell"/>
</dbReference>
<feature type="chain" id="PRO_5020576998" evidence="5">
    <location>
        <begin position="25"/>
        <end position="585"/>
    </location>
</feature>
<dbReference type="Gene3D" id="3.10.105.10">
    <property type="entry name" value="Dipeptide-binding Protein, Domain 3"/>
    <property type="match status" value="1"/>
</dbReference>
<keyword evidence="3" id="KW-0813">Transport</keyword>
<evidence type="ECO:0000313" key="7">
    <source>
        <dbReference type="EMBL" id="QBD75502.1"/>
    </source>
</evidence>
<dbReference type="PROSITE" id="PS51257">
    <property type="entry name" value="PROKAR_LIPOPROTEIN"/>
    <property type="match status" value="1"/>
</dbReference>
<evidence type="ECO:0000256" key="1">
    <source>
        <dbReference type="ARBA" id="ARBA00004196"/>
    </source>
</evidence>
<feature type="domain" description="Solute-binding protein family 5" evidence="6">
    <location>
        <begin position="92"/>
        <end position="485"/>
    </location>
</feature>
<dbReference type="Gene3D" id="3.90.76.10">
    <property type="entry name" value="Dipeptide-binding Protein, Domain 1"/>
    <property type="match status" value="1"/>
</dbReference>
<gene>
    <name evidence="7" type="ORF">EPA93_05585</name>
</gene>
<dbReference type="Pfam" id="PF00496">
    <property type="entry name" value="SBP_bac_5"/>
    <property type="match status" value="1"/>
</dbReference>
<dbReference type="SUPFAM" id="SSF53850">
    <property type="entry name" value="Periplasmic binding protein-like II"/>
    <property type="match status" value="1"/>
</dbReference>
<dbReference type="CDD" id="cd08504">
    <property type="entry name" value="PBP2_OppA"/>
    <property type="match status" value="1"/>
</dbReference>
<keyword evidence="8" id="KW-1185">Reference proteome</keyword>
<dbReference type="GO" id="GO:0043190">
    <property type="term" value="C:ATP-binding cassette (ABC) transporter complex"/>
    <property type="evidence" value="ECO:0007669"/>
    <property type="project" value="InterPro"/>
</dbReference>
<comment type="similarity">
    <text evidence="2">Belongs to the bacterial solute-binding protein 5 family.</text>
</comment>
<dbReference type="GO" id="GO:0042597">
    <property type="term" value="C:periplasmic space"/>
    <property type="evidence" value="ECO:0007669"/>
    <property type="project" value="UniProtKB-ARBA"/>
</dbReference>
<sequence>MQTRRKLKSGLGVTLLCLISIVIAGCGTGNPHPATAHTKAPQNRQVFVSGIINGYTAIATLDPALATDGSSVSPLDLIFTGLVQLDDNLHVTDQLAASHEVMPDGKTYKFTLKPGLKFSDGTPLTSQDVVYSINRALDPATKSPTGPYYLKYIKDSDKLQAGTIKTLIGDSLLAPDPNTVVIITDKVYTFFLDALTYPCSYVVEKSMIDKWGDHWIEHLSDNGGQGTDGPFNVSHFNRSTGIDYIPNPNFYGPKPQLAKVEYPIFKDISTLYQSYQANQVEDDPQLLSTTYEQAKNRPDFYQIPLLEIYYYSMNYTKKPFDNIKIRQAFALAINKDLIMQRVWKNQYFATNHIVPEGMNGYSPNLIGPAGVKGTGGDPTLAKQLLQQGMQEEGYNSIAQLPTITLTYSDLGREAIKEEVAVMQQMWQSVLGINVKVESIDTGVLIQDLGKGSANPLQLYYGTAWTADYPDPENWTTLQFGPGSANNTMSYGQNHAADAVQQQAVQQLMEQADSAPAGADRMAMYNRAEQQLANDVAWLPMAQATLSGLRKPCVQGLKYTAAGRIPPNDWGRIYISTDTPCMKATV</sequence>
<dbReference type="RefSeq" id="WP_129886100.1">
    <property type="nucleotide sequence ID" value="NZ_CP035758.1"/>
</dbReference>
<evidence type="ECO:0000313" key="8">
    <source>
        <dbReference type="Proteomes" id="UP000290365"/>
    </source>
</evidence>
<dbReference type="PANTHER" id="PTHR30290">
    <property type="entry name" value="PERIPLASMIC BINDING COMPONENT OF ABC TRANSPORTER"/>
    <property type="match status" value="1"/>
</dbReference>
<dbReference type="Proteomes" id="UP000290365">
    <property type="component" value="Chromosome"/>
</dbReference>
<reference evidence="7 8" key="1">
    <citation type="submission" date="2019-01" db="EMBL/GenBank/DDBJ databases">
        <title>Ktedonosporobacter rubrisoli SCAWS-G2.</title>
        <authorList>
            <person name="Huang Y."/>
            <person name="Yan B."/>
        </authorList>
    </citation>
    <scope>NUCLEOTIDE SEQUENCE [LARGE SCALE GENOMIC DNA]</scope>
    <source>
        <strain evidence="7 8">SCAWS-G2</strain>
    </source>
</reference>
<dbReference type="GO" id="GO:1904680">
    <property type="term" value="F:peptide transmembrane transporter activity"/>
    <property type="evidence" value="ECO:0007669"/>
    <property type="project" value="TreeGrafter"/>
</dbReference>
<dbReference type="OrthoDB" id="9783874at2"/>
<protein>
    <submittedName>
        <fullName evidence="7">Peptide ABC transporter substrate-binding protein</fullName>
    </submittedName>
</protein>
<proteinExistence type="inferred from homology"/>
<dbReference type="PIRSF" id="PIRSF002741">
    <property type="entry name" value="MppA"/>
    <property type="match status" value="1"/>
</dbReference>
<organism evidence="7 8">
    <name type="scientific">Ktedonosporobacter rubrisoli</name>
    <dbReference type="NCBI Taxonomy" id="2509675"/>
    <lineage>
        <taxon>Bacteria</taxon>
        <taxon>Bacillati</taxon>
        <taxon>Chloroflexota</taxon>
        <taxon>Ktedonobacteria</taxon>
        <taxon>Ktedonobacterales</taxon>
        <taxon>Ktedonosporobacteraceae</taxon>
        <taxon>Ktedonosporobacter</taxon>
    </lineage>
</organism>
<dbReference type="GO" id="GO:0015833">
    <property type="term" value="P:peptide transport"/>
    <property type="evidence" value="ECO:0007669"/>
    <property type="project" value="TreeGrafter"/>
</dbReference>
<comment type="subcellular location">
    <subcellularLocation>
        <location evidence="1">Cell envelope</location>
    </subcellularLocation>
</comment>
<evidence type="ECO:0000256" key="3">
    <source>
        <dbReference type="ARBA" id="ARBA00022448"/>
    </source>
</evidence>
<evidence type="ECO:0000259" key="6">
    <source>
        <dbReference type="Pfam" id="PF00496"/>
    </source>
</evidence>
<dbReference type="InterPro" id="IPR030678">
    <property type="entry name" value="Peptide/Ni-bd"/>
</dbReference>
<keyword evidence="4 5" id="KW-0732">Signal</keyword>
<dbReference type="Gene3D" id="3.40.190.10">
    <property type="entry name" value="Periplasmic binding protein-like II"/>
    <property type="match status" value="1"/>
</dbReference>
<evidence type="ECO:0000256" key="4">
    <source>
        <dbReference type="ARBA" id="ARBA00022729"/>
    </source>
</evidence>
<dbReference type="PANTHER" id="PTHR30290:SF10">
    <property type="entry name" value="PERIPLASMIC OLIGOPEPTIDE-BINDING PROTEIN-RELATED"/>
    <property type="match status" value="1"/>
</dbReference>
<dbReference type="InterPro" id="IPR000914">
    <property type="entry name" value="SBP_5_dom"/>
</dbReference>